<evidence type="ECO:0000259" key="2">
    <source>
        <dbReference type="Pfam" id="PF24507"/>
    </source>
</evidence>
<gene>
    <name evidence="3" type="ORF">PPROV_001025700</name>
</gene>
<sequence>MDDADAAELEREALRFVEDADALDEERASQDGDESEYTGSESEGGLDVHDAVAHAHTLRLHRQKIASDRQLFADELYAIYPLEGSIWPNTELELTVRFGPLNSGEVPSTAFCDVSGRGERLPLSLKGKGVGPKAIAPGESETFEVIFAAENDRSYAEILGINVADRDPADSPGGMPYEIMGDSCVPGVNCTDVNSIFEEHRIVQALDPFNPMERVYAMREKAFSFGPTIAVTNKADSGEGDDQGGLVANLKISNTQKVNCTVNFSVSPKMDDPPAEFPITVTPASWEIPPQETRYVTLRFLPTTIQSYVGLFEAVVDNRADPRTKSFTCEVHGEGTLPTITIEQPTEFTEDGALALSFPRLLQGKKVTRSIHLKNNGIVPATFRMNMRPNKDFSLGENGVPITLEPKRAHIVPVEFSPAALGDYTADVKMLVQYNRYETQRLVLNATCYTELVTFEDLPDGYDDELHFSDGPVGKRREVGFVLRNNASTPVRFEFPAEGGADTMGDVTFVPRVGHIKAGATKAITAVFAPIEDAVTHDGVEVAIQLAQIKYTAVEIADAVADWDDRPRRVTYAGTEDGGDGNIYLRGRETTTINLTYRPSGRMRPFDEEIPVTVQGVEMTLFSVRGACIGTELKLNAESLNFGHVVLGSQLTKRLSIENTGDVDAKFSWDLAALGPHFSLTPAEGFLGAGQEVKIDVVFHPDASISGSDARAERVTCHVEGGGEMRVTLSGSCTTAEPLEEVVSFSTPVRGTDTKSITLQNDTQTAWQLKPVITNDFWKGSELLQVAADGSATYELTFQPTAMTREGGMHEGSVFFPLPDGSGRLYRLQGTAGEPPSSGSVSKELVSKEDHTEILSVANWLPRAQRFLAKIEMLSEVDEAFSLTGPPALDVPAHSERVYRLHALMHREGTMSARVTFLNEKTGEYMWYEVSFTAGPPSSRGTVQLEGAVRQRITRMVRVANPLSKDVTLKTSCDNARVRVADAAGSVVVKAGESSDVELVYRPLVVGKEDAKLTLSCDELGVFEWDLVLSGTMAGMERALTFNVPLGQRAVSYFRFNHFLDEKATYSCQFETGNDFESEAEVTAVVAQLEDATMAQRYEQAVEQEVEIAFEPTRLGENFRDVLTVSHPTAGTFVCPVSGRCVPPKPQGPVEIKGGAGTFKFKNVFPAEAVFTFVCDNPCFVVDRTQTLAAKRTIDVAVKYTAQEGKASDAKLIVSCEAQTTATWVFYLKA</sequence>
<dbReference type="PANTHER" id="PTHR23053">
    <property type="entry name" value="DLEC1 DELETED IN LUNG AND ESOPHAGEAL CANCER 1"/>
    <property type="match status" value="1"/>
</dbReference>
<dbReference type="GO" id="GO:0005930">
    <property type="term" value="C:axoneme"/>
    <property type="evidence" value="ECO:0007669"/>
    <property type="project" value="TreeGrafter"/>
</dbReference>
<dbReference type="OrthoDB" id="442692at2759"/>
<dbReference type="GO" id="GO:1904158">
    <property type="term" value="P:axonemal central apparatus assembly"/>
    <property type="evidence" value="ECO:0007669"/>
    <property type="project" value="TreeGrafter"/>
</dbReference>
<dbReference type="EMBL" id="BNJQ01000035">
    <property type="protein sequence ID" value="GHP11529.1"/>
    <property type="molecule type" value="Genomic_DNA"/>
</dbReference>
<protein>
    <recommendedName>
        <fullName evidence="2">CFAP65 fourth Ig-like domain-containing protein</fullName>
    </recommendedName>
</protein>
<dbReference type="InterPro" id="IPR033305">
    <property type="entry name" value="Hydin-like"/>
</dbReference>
<accession>A0A830I3B6</accession>
<dbReference type="GO" id="GO:0003341">
    <property type="term" value="P:cilium movement"/>
    <property type="evidence" value="ECO:0007669"/>
    <property type="project" value="TreeGrafter"/>
</dbReference>
<dbReference type="AlphaFoldDB" id="A0A830I3B6"/>
<dbReference type="InterPro" id="IPR058536">
    <property type="entry name" value="Ig_CFAP65_4th"/>
</dbReference>
<dbReference type="Proteomes" id="UP000660262">
    <property type="component" value="Unassembled WGS sequence"/>
</dbReference>
<dbReference type="Gene3D" id="2.60.40.10">
    <property type="entry name" value="Immunoglobulins"/>
    <property type="match status" value="5"/>
</dbReference>
<comment type="caution">
    <text evidence="3">The sequence shown here is derived from an EMBL/GenBank/DDBJ whole genome shotgun (WGS) entry which is preliminary data.</text>
</comment>
<dbReference type="InterPro" id="IPR013783">
    <property type="entry name" value="Ig-like_fold"/>
</dbReference>
<feature type="domain" description="CFAP65 fourth Ig-like" evidence="2">
    <location>
        <begin position="639"/>
        <end position="734"/>
    </location>
</feature>
<evidence type="ECO:0000256" key="1">
    <source>
        <dbReference type="SAM" id="MobiDB-lite"/>
    </source>
</evidence>
<dbReference type="Pfam" id="PF24507">
    <property type="entry name" value="Ig_CFAP65_4th"/>
    <property type="match status" value="1"/>
</dbReference>
<keyword evidence="4" id="KW-1185">Reference proteome</keyword>
<name>A0A830I3B6_9CHLO</name>
<feature type="region of interest" description="Disordered" evidence="1">
    <location>
        <begin position="15"/>
        <end position="45"/>
    </location>
</feature>
<evidence type="ECO:0000313" key="4">
    <source>
        <dbReference type="Proteomes" id="UP000660262"/>
    </source>
</evidence>
<dbReference type="PANTHER" id="PTHR23053:SF0">
    <property type="entry name" value="HYDROCEPHALUS-INDUCING PROTEIN HOMOLOG"/>
    <property type="match status" value="1"/>
</dbReference>
<evidence type="ECO:0000313" key="3">
    <source>
        <dbReference type="EMBL" id="GHP11529.1"/>
    </source>
</evidence>
<proteinExistence type="predicted"/>
<organism evidence="3 4">
    <name type="scientific">Pycnococcus provasolii</name>
    <dbReference type="NCBI Taxonomy" id="41880"/>
    <lineage>
        <taxon>Eukaryota</taxon>
        <taxon>Viridiplantae</taxon>
        <taxon>Chlorophyta</taxon>
        <taxon>Pseudoscourfieldiophyceae</taxon>
        <taxon>Pseudoscourfieldiales</taxon>
        <taxon>Pycnococcaceae</taxon>
        <taxon>Pycnococcus</taxon>
    </lineage>
</organism>
<reference evidence="3" key="1">
    <citation type="submission" date="2020-10" db="EMBL/GenBank/DDBJ databases">
        <title>Unveiling of a novel bifunctional photoreceptor, Dualchrome1, isolated from a cosmopolitan green alga.</title>
        <authorList>
            <person name="Suzuki S."/>
            <person name="Kawachi M."/>
        </authorList>
    </citation>
    <scope>NUCLEOTIDE SEQUENCE</scope>
    <source>
        <strain evidence="3">NIES 2893</strain>
    </source>
</reference>